<sequence length="67" mass="6838">MSRDNRVGKGEVDRGWGLVGGRGASEKGVGAVLEVASGSLSGEEVAGWGGWASMVVRLMEVGGHPKN</sequence>
<reference evidence="2" key="1">
    <citation type="journal article" date="2020" name="Genome Biol.">
        <title>Gamete binning: chromosome-level and haplotype-resolved genome assembly enabled by high-throughput single-cell sequencing of gamete genomes.</title>
        <authorList>
            <person name="Campoy J.A."/>
            <person name="Sun H."/>
            <person name="Goel M."/>
            <person name="Jiao W.-B."/>
            <person name="Folz-Donahue K."/>
            <person name="Wang N."/>
            <person name="Rubio M."/>
            <person name="Liu C."/>
            <person name="Kukat C."/>
            <person name="Ruiz D."/>
            <person name="Huettel B."/>
            <person name="Schneeberger K."/>
        </authorList>
    </citation>
    <scope>NUCLEOTIDE SEQUENCE [LARGE SCALE GENOMIC DNA]</scope>
    <source>
        <strain evidence="2">cv. Rojo Pasion</strain>
    </source>
</reference>
<accession>A0A6J5X2M8</accession>
<protein>
    <submittedName>
        <fullName evidence="1">Uncharacterized protein</fullName>
    </submittedName>
</protein>
<keyword evidence="2" id="KW-1185">Reference proteome</keyword>
<gene>
    <name evidence="1" type="ORF">ORAREDHAP_LOCUS27130</name>
</gene>
<evidence type="ECO:0000313" key="1">
    <source>
        <dbReference type="EMBL" id="CAB4308049.1"/>
    </source>
</evidence>
<dbReference type="AlphaFoldDB" id="A0A6J5X2M8"/>
<name>A0A6J5X2M8_PRUAR</name>
<organism evidence="1 2">
    <name type="scientific">Prunus armeniaca</name>
    <name type="common">Apricot</name>
    <name type="synonym">Armeniaca vulgaris</name>
    <dbReference type="NCBI Taxonomy" id="36596"/>
    <lineage>
        <taxon>Eukaryota</taxon>
        <taxon>Viridiplantae</taxon>
        <taxon>Streptophyta</taxon>
        <taxon>Embryophyta</taxon>
        <taxon>Tracheophyta</taxon>
        <taxon>Spermatophyta</taxon>
        <taxon>Magnoliopsida</taxon>
        <taxon>eudicotyledons</taxon>
        <taxon>Gunneridae</taxon>
        <taxon>Pentapetalae</taxon>
        <taxon>rosids</taxon>
        <taxon>fabids</taxon>
        <taxon>Rosales</taxon>
        <taxon>Rosaceae</taxon>
        <taxon>Amygdaloideae</taxon>
        <taxon>Amygdaleae</taxon>
        <taxon>Prunus</taxon>
    </lineage>
</organism>
<dbReference type="Proteomes" id="UP000507245">
    <property type="component" value="Unassembled WGS sequence"/>
</dbReference>
<evidence type="ECO:0000313" key="2">
    <source>
        <dbReference type="Proteomes" id="UP000507245"/>
    </source>
</evidence>
<dbReference type="EMBL" id="CAEKKB010000004">
    <property type="protein sequence ID" value="CAB4308049.1"/>
    <property type="molecule type" value="Genomic_DNA"/>
</dbReference>
<proteinExistence type="predicted"/>